<evidence type="ECO:0000256" key="1">
    <source>
        <dbReference type="ARBA" id="ARBA00004123"/>
    </source>
</evidence>
<feature type="compositionally biased region" description="Polar residues" evidence="8">
    <location>
        <begin position="33"/>
        <end position="46"/>
    </location>
</feature>
<evidence type="ECO:0000256" key="4">
    <source>
        <dbReference type="ARBA" id="ARBA00022771"/>
    </source>
</evidence>
<feature type="domain" description="C2H2-type" evidence="9">
    <location>
        <begin position="166"/>
        <end position="196"/>
    </location>
</feature>
<dbReference type="SMART" id="SM00355">
    <property type="entry name" value="ZnF_C2H2"/>
    <property type="match status" value="7"/>
</dbReference>
<feature type="domain" description="C2H2-type" evidence="9">
    <location>
        <begin position="198"/>
        <end position="226"/>
    </location>
</feature>
<dbReference type="GO" id="GO:0005634">
    <property type="term" value="C:nucleus"/>
    <property type="evidence" value="ECO:0007669"/>
    <property type="project" value="UniProtKB-SubCell"/>
</dbReference>
<keyword evidence="11" id="KW-1185">Reference proteome</keyword>
<feature type="region of interest" description="Disordered" evidence="8">
    <location>
        <begin position="22"/>
        <end position="49"/>
    </location>
</feature>
<sequence>MSKTTKKTVKVKEENEIQSYINSFKEIEEPEENPTTSGNSKKSFLESNRVDPSDYEEIIVRDDADRDDDFKYVFIVQDEEDGAEEKTLDVEGEVYEFDEYEEDAVENIDDKSKIEKVITQINNKKGGFQAGSGQGTLHMCSYCNYRTPKRYLLARHMKCHSEDRPHKCNVCERGFKTVASLTNHAHKMIHSVGEKPVFQCELCPTTCGRKTDLRIHVQKLHTSDVPIKCRRCDNEFPDRYSYKIHAKTHDGEKCYRCELCAYASISARHLESHMLIHTDQKPFSCQYCEQTFRQKQLLKRHENIYHNPDYVAAAPREKNHHCPTCNKAFRHKGNLMRHIATHEATEAVAHVKGEQEEIEENYVVIEVFQKRNDDEEQYEDEGSELELEDEEIGEEMETIVEENYSFTENINTDDLITTSKSTHEATSSGLCFGFSDEDSNTKN</sequence>
<dbReference type="SUPFAM" id="SSF57667">
    <property type="entry name" value="beta-beta-alpha zinc fingers"/>
    <property type="match status" value="4"/>
</dbReference>
<evidence type="ECO:0000256" key="3">
    <source>
        <dbReference type="ARBA" id="ARBA00022737"/>
    </source>
</evidence>
<dbReference type="OrthoDB" id="6077919at2759"/>
<dbReference type="GO" id="GO:0000981">
    <property type="term" value="F:DNA-binding transcription factor activity, RNA polymerase II-specific"/>
    <property type="evidence" value="ECO:0007669"/>
    <property type="project" value="TreeGrafter"/>
</dbReference>
<dbReference type="Proteomes" id="UP000183832">
    <property type="component" value="Unassembled WGS sequence"/>
</dbReference>
<evidence type="ECO:0000256" key="7">
    <source>
        <dbReference type="PROSITE-ProRule" id="PRU00042"/>
    </source>
</evidence>
<dbReference type="GO" id="GO:0008270">
    <property type="term" value="F:zinc ion binding"/>
    <property type="evidence" value="ECO:0007669"/>
    <property type="project" value="UniProtKB-KW"/>
</dbReference>
<dbReference type="FunFam" id="3.30.160.60:FF:000446">
    <property type="entry name" value="Zinc finger protein"/>
    <property type="match status" value="1"/>
</dbReference>
<feature type="domain" description="C2H2-type" evidence="9">
    <location>
        <begin position="138"/>
        <end position="165"/>
    </location>
</feature>
<dbReference type="Pfam" id="PF00096">
    <property type="entry name" value="zf-C2H2"/>
    <property type="match status" value="3"/>
</dbReference>
<keyword evidence="4 7" id="KW-0863">Zinc-finger</keyword>
<evidence type="ECO:0000259" key="9">
    <source>
        <dbReference type="PROSITE" id="PS50157"/>
    </source>
</evidence>
<comment type="subcellular location">
    <subcellularLocation>
        <location evidence="1">Nucleus</location>
    </subcellularLocation>
</comment>
<dbReference type="PANTHER" id="PTHR24394">
    <property type="entry name" value="ZINC FINGER PROTEIN"/>
    <property type="match status" value="1"/>
</dbReference>
<evidence type="ECO:0000256" key="6">
    <source>
        <dbReference type="ARBA" id="ARBA00023242"/>
    </source>
</evidence>
<organism evidence="10 11">
    <name type="scientific">Clunio marinus</name>
    <dbReference type="NCBI Taxonomy" id="568069"/>
    <lineage>
        <taxon>Eukaryota</taxon>
        <taxon>Metazoa</taxon>
        <taxon>Ecdysozoa</taxon>
        <taxon>Arthropoda</taxon>
        <taxon>Hexapoda</taxon>
        <taxon>Insecta</taxon>
        <taxon>Pterygota</taxon>
        <taxon>Neoptera</taxon>
        <taxon>Endopterygota</taxon>
        <taxon>Diptera</taxon>
        <taxon>Nematocera</taxon>
        <taxon>Chironomoidea</taxon>
        <taxon>Chironomidae</taxon>
        <taxon>Clunio</taxon>
    </lineage>
</organism>
<gene>
    <name evidence="10" type="ORF">CLUMA_CG006267</name>
</gene>
<protein>
    <submittedName>
        <fullName evidence="10">CLUMA_CG006267, isoform A</fullName>
    </submittedName>
</protein>
<feature type="domain" description="C2H2-type" evidence="9">
    <location>
        <begin position="255"/>
        <end position="282"/>
    </location>
</feature>
<feature type="domain" description="C2H2-type" evidence="9">
    <location>
        <begin position="320"/>
        <end position="347"/>
    </location>
</feature>
<evidence type="ECO:0000313" key="11">
    <source>
        <dbReference type="Proteomes" id="UP000183832"/>
    </source>
</evidence>
<evidence type="ECO:0000256" key="8">
    <source>
        <dbReference type="SAM" id="MobiDB-lite"/>
    </source>
</evidence>
<dbReference type="Gene3D" id="3.30.160.60">
    <property type="entry name" value="Classic Zinc Finger"/>
    <property type="match status" value="5"/>
</dbReference>
<evidence type="ECO:0000256" key="5">
    <source>
        <dbReference type="ARBA" id="ARBA00022833"/>
    </source>
</evidence>
<dbReference type="PANTHER" id="PTHR24394:SF44">
    <property type="entry name" value="ZINC FINGER PROTEIN 271-LIKE"/>
    <property type="match status" value="1"/>
</dbReference>
<feature type="region of interest" description="Disordered" evidence="8">
    <location>
        <begin position="421"/>
        <end position="443"/>
    </location>
</feature>
<keyword evidence="2" id="KW-0479">Metal-binding</keyword>
<dbReference type="EMBL" id="CVRI01000035">
    <property type="protein sequence ID" value="CRK92778.1"/>
    <property type="molecule type" value="Genomic_DNA"/>
</dbReference>
<dbReference type="PROSITE" id="PS00028">
    <property type="entry name" value="ZINC_FINGER_C2H2_1"/>
    <property type="match status" value="5"/>
</dbReference>
<keyword evidence="6" id="KW-0539">Nucleus</keyword>
<reference evidence="10 11" key="1">
    <citation type="submission" date="2015-04" db="EMBL/GenBank/DDBJ databases">
        <authorList>
            <person name="Syromyatnikov M.Y."/>
            <person name="Popov V.N."/>
        </authorList>
    </citation>
    <scope>NUCLEOTIDE SEQUENCE [LARGE SCALE GENOMIC DNA]</scope>
</reference>
<dbReference type="FunFam" id="3.30.160.60:FF:000420">
    <property type="entry name" value="Putative transcriptional repressor ctcf"/>
    <property type="match status" value="1"/>
</dbReference>
<evidence type="ECO:0000313" key="10">
    <source>
        <dbReference type="EMBL" id="CRK92778.1"/>
    </source>
</evidence>
<keyword evidence="5" id="KW-0862">Zinc</keyword>
<dbReference type="STRING" id="568069.A0A1J1HZ04"/>
<feature type="domain" description="C2H2-type" evidence="9">
    <location>
        <begin position="227"/>
        <end position="254"/>
    </location>
</feature>
<dbReference type="InterPro" id="IPR013087">
    <property type="entry name" value="Znf_C2H2_type"/>
</dbReference>
<accession>A0A1J1HZ04</accession>
<name>A0A1J1HZ04_9DIPT</name>
<evidence type="ECO:0000256" key="2">
    <source>
        <dbReference type="ARBA" id="ARBA00022723"/>
    </source>
</evidence>
<dbReference type="AlphaFoldDB" id="A0A1J1HZ04"/>
<feature type="domain" description="C2H2-type" evidence="9">
    <location>
        <begin position="283"/>
        <end position="311"/>
    </location>
</feature>
<dbReference type="PROSITE" id="PS50157">
    <property type="entry name" value="ZINC_FINGER_C2H2_2"/>
    <property type="match status" value="7"/>
</dbReference>
<proteinExistence type="predicted"/>
<keyword evidence="3" id="KW-0677">Repeat</keyword>
<dbReference type="InterPro" id="IPR036236">
    <property type="entry name" value="Znf_C2H2_sf"/>
</dbReference>